<dbReference type="Gene3D" id="1.10.10.1320">
    <property type="entry name" value="Anti-sigma factor, zinc-finger domain"/>
    <property type="match status" value="1"/>
</dbReference>
<protein>
    <recommendedName>
        <fullName evidence="3">Putative zinc-finger domain-containing protein</fullName>
    </recommendedName>
</protein>
<dbReference type="Proteomes" id="UP001500064">
    <property type="component" value="Unassembled WGS sequence"/>
</dbReference>
<dbReference type="InterPro" id="IPR027383">
    <property type="entry name" value="Znf_put"/>
</dbReference>
<evidence type="ECO:0000313" key="5">
    <source>
        <dbReference type="Proteomes" id="UP001500064"/>
    </source>
</evidence>
<keyword evidence="1" id="KW-0805">Transcription regulation</keyword>
<keyword evidence="5" id="KW-1185">Reference proteome</keyword>
<accession>A0ABN2GPC1</accession>
<proteinExistence type="predicted"/>
<evidence type="ECO:0000256" key="1">
    <source>
        <dbReference type="ARBA" id="ARBA00023015"/>
    </source>
</evidence>
<evidence type="ECO:0000313" key="4">
    <source>
        <dbReference type="EMBL" id="GAA1673858.1"/>
    </source>
</evidence>
<reference evidence="4 5" key="1">
    <citation type="journal article" date="2019" name="Int. J. Syst. Evol. Microbiol.">
        <title>The Global Catalogue of Microorganisms (GCM) 10K type strain sequencing project: providing services to taxonomists for standard genome sequencing and annotation.</title>
        <authorList>
            <consortium name="The Broad Institute Genomics Platform"/>
            <consortium name="The Broad Institute Genome Sequencing Center for Infectious Disease"/>
            <person name="Wu L."/>
            <person name="Ma J."/>
        </authorList>
    </citation>
    <scope>NUCLEOTIDE SEQUENCE [LARGE SCALE GENOMIC DNA]</scope>
    <source>
        <strain evidence="4 5">JCM 13929</strain>
    </source>
</reference>
<gene>
    <name evidence="4" type="ORF">GCM10009733_083620</name>
</gene>
<dbReference type="Pfam" id="PF13490">
    <property type="entry name" value="zf-HC2"/>
    <property type="match status" value="1"/>
</dbReference>
<sequence>MLASLTDYLDGALPPGRRAGVAAHLGSCPGCAAWLAQLRATIAALRCLRDGVVPAPVLAALRDSFGR</sequence>
<evidence type="ECO:0000259" key="3">
    <source>
        <dbReference type="Pfam" id="PF13490"/>
    </source>
</evidence>
<name>A0ABN2GPC1_9ACTN</name>
<dbReference type="EMBL" id="BAAAMU010000097">
    <property type="protein sequence ID" value="GAA1673858.1"/>
    <property type="molecule type" value="Genomic_DNA"/>
</dbReference>
<organism evidence="4 5">
    <name type="scientific">Nonomuraea maheshkhaliensis</name>
    <dbReference type="NCBI Taxonomy" id="419590"/>
    <lineage>
        <taxon>Bacteria</taxon>
        <taxon>Bacillati</taxon>
        <taxon>Actinomycetota</taxon>
        <taxon>Actinomycetes</taxon>
        <taxon>Streptosporangiales</taxon>
        <taxon>Streptosporangiaceae</taxon>
        <taxon>Nonomuraea</taxon>
    </lineage>
</organism>
<comment type="caution">
    <text evidence="4">The sequence shown here is derived from an EMBL/GenBank/DDBJ whole genome shotgun (WGS) entry which is preliminary data.</text>
</comment>
<dbReference type="InterPro" id="IPR041916">
    <property type="entry name" value="Anti_sigma_zinc_sf"/>
</dbReference>
<evidence type="ECO:0000256" key="2">
    <source>
        <dbReference type="ARBA" id="ARBA00023163"/>
    </source>
</evidence>
<keyword evidence="2" id="KW-0804">Transcription</keyword>
<feature type="domain" description="Putative zinc-finger" evidence="3">
    <location>
        <begin position="4"/>
        <end position="32"/>
    </location>
</feature>